<organism evidence="2 3">
    <name type="scientific">Thermoflexus hugenholtzii JAD2</name>
    <dbReference type="NCBI Taxonomy" id="877466"/>
    <lineage>
        <taxon>Bacteria</taxon>
        <taxon>Bacillati</taxon>
        <taxon>Chloroflexota</taxon>
        <taxon>Thermoflexia</taxon>
        <taxon>Thermoflexales</taxon>
        <taxon>Thermoflexaceae</taxon>
        <taxon>Thermoflexus</taxon>
    </lineage>
</organism>
<protein>
    <recommendedName>
        <fullName evidence="1">Polymerase/histidinol phosphatase N-terminal domain-containing protein</fullName>
    </recommendedName>
</protein>
<dbReference type="EMBL" id="FYEK01000044">
    <property type="protein sequence ID" value="SNB70366.1"/>
    <property type="molecule type" value="Genomic_DNA"/>
</dbReference>
<dbReference type="Proteomes" id="UP000197025">
    <property type="component" value="Unassembled WGS sequence"/>
</dbReference>
<dbReference type="RefSeq" id="WP_088571868.1">
    <property type="nucleotide sequence ID" value="NZ_FYEK01000044.1"/>
</dbReference>
<dbReference type="CDD" id="cd07432">
    <property type="entry name" value="PHP_HisPPase"/>
    <property type="match status" value="1"/>
</dbReference>
<dbReference type="GO" id="GO:0004534">
    <property type="term" value="F:5'-3' RNA exonuclease activity"/>
    <property type="evidence" value="ECO:0007669"/>
    <property type="project" value="TreeGrafter"/>
</dbReference>
<dbReference type="Pfam" id="PF13263">
    <property type="entry name" value="PHP_C"/>
    <property type="match status" value="1"/>
</dbReference>
<dbReference type="GO" id="GO:0035312">
    <property type="term" value="F:5'-3' DNA exonuclease activity"/>
    <property type="evidence" value="ECO:0007669"/>
    <property type="project" value="TreeGrafter"/>
</dbReference>
<dbReference type="InterPro" id="IPR004013">
    <property type="entry name" value="PHP_dom"/>
</dbReference>
<proteinExistence type="predicted"/>
<dbReference type="InterPro" id="IPR016195">
    <property type="entry name" value="Pol/histidinol_Pase-like"/>
</dbReference>
<dbReference type="Gene3D" id="3.20.20.140">
    <property type="entry name" value="Metal-dependent hydrolases"/>
    <property type="match status" value="1"/>
</dbReference>
<evidence type="ECO:0000313" key="3">
    <source>
        <dbReference type="Proteomes" id="UP000197025"/>
    </source>
</evidence>
<evidence type="ECO:0000313" key="2">
    <source>
        <dbReference type="EMBL" id="SNB70366.1"/>
    </source>
</evidence>
<reference evidence="3" key="1">
    <citation type="submission" date="2017-06" db="EMBL/GenBank/DDBJ databases">
        <authorList>
            <person name="Varghese N."/>
            <person name="Submissions S."/>
        </authorList>
    </citation>
    <scope>NUCLEOTIDE SEQUENCE [LARGE SCALE GENOMIC DNA]</scope>
    <source>
        <strain evidence="3">JAD2</strain>
    </source>
</reference>
<dbReference type="SUPFAM" id="SSF89550">
    <property type="entry name" value="PHP domain-like"/>
    <property type="match status" value="1"/>
</dbReference>
<name>A0A212RDK9_9CHLR</name>
<sequence length="215" mass="24271">MWRVELHAHTRYSPDSLLELEEFLEACQRRGLDRVAVTDHNTIEGALRLKEKAPEWIIIGEEIRTREGEVLAYFIEREIPKGLPLLETIERIREQGGVVALPHPCDRARGSAVGRRTAEAILPLVDAVEVFNARCLFPGDNACAAALAARFGKPGFSGSDAHTAWELGRAWTALPPFEDAEGFRQALQHARPTRRLSPPWVHLLSTWAKWRRRLS</sequence>
<gene>
    <name evidence="2" type="ORF">SAMN02746019_00012130</name>
</gene>
<dbReference type="SMART" id="SM00481">
    <property type="entry name" value="POLIIIAc"/>
    <property type="match status" value="1"/>
</dbReference>
<dbReference type="Pfam" id="PF02811">
    <property type="entry name" value="PHP"/>
    <property type="match status" value="1"/>
</dbReference>
<dbReference type="InParanoid" id="A0A212RDK9"/>
<dbReference type="InterPro" id="IPR052018">
    <property type="entry name" value="PHP_domain"/>
</dbReference>
<dbReference type="PANTHER" id="PTHR42924">
    <property type="entry name" value="EXONUCLEASE"/>
    <property type="match status" value="1"/>
</dbReference>
<dbReference type="InterPro" id="IPR003141">
    <property type="entry name" value="Pol/His_phosphatase_N"/>
</dbReference>
<evidence type="ECO:0000259" key="1">
    <source>
        <dbReference type="SMART" id="SM00481"/>
    </source>
</evidence>
<keyword evidence="3" id="KW-1185">Reference proteome</keyword>
<accession>A0A212RDK9</accession>
<feature type="domain" description="Polymerase/histidinol phosphatase N-terminal" evidence="1">
    <location>
        <begin position="4"/>
        <end position="67"/>
    </location>
</feature>
<dbReference type="AlphaFoldDB" id="A0A212RDK9"/>
<dbReference type="PANTHER" id="PTHR42924:SF3">
    <property type="entry name" value="POLYMERASE_HISTIDINOL PHOSPHATASE N-TERMINAL DOMAIN-CONTAINING PROTEIN"/>
    <property type="match status" value="1"/>
</dbReference>
<dbReference type="OrthoDB" id="9804333at2"/>